<accession>A0A4R5DKT7</accession>
<dbReference type="PROSITE" id="PS51257">
    <property type="entry name" value="PROKAR_LIPOPROTEIN"/>
    <property type="match status" value="1"/>
</dbReference>
<protein>
    <recommendedName>
        <fullName evidence="4">Fibronectin type III domain-containing protein</fullName>
    </recommendedName>
</protein>
<organism evidence="2 3">
    <name type="scientific">Dyadobacter psychrotolerans</name>
    <dbReference type="NCBI Taxonomy" id="2541721"/>
    <lineage>
        <taxon>Bacteria</taxon>
        <taxon>Pseudomonadati</taxon>
        <taxon>Bacteroidota</taxon>
        <taxon>Cytophagia</taxon>
        <taxon>Cytophagales</taxon>
        <taxon>Spirosomataceae</taxon>
        <taxon>Dyadobacter</taxon>
    </lineage>
</organism>
<dbReference type="RefSeq" id="WP_131959396.1">
    <property type="nucleotide sequence ID" value="NZ_SMFL01000005.1"/>
</dbReference>
<dbReference type="AlphaFoldDB" id="A0A4R5DKT7"/>
<feature type="chain" id="PRO_5020998071" description="Fibronectin type III domain-containing protein" evidence="1">
    <location>
        <begin position="21"/>
        <end position="443"/>
    </location>
</feature>
<sequence length="443" mass="47499">MKCFIPTILTAIFTVGFFSACEETLDPIPPTLSNISITAVGVNTANFSSAISKSGNQEILDHGFTVSLSDGAPVIDDKSIKRGAIDMATPTPIAITGALSNLQTATEYYLHAFVMLKSGPIFSEGAKFKTSNVQQPGIRTDGFDAVTYNSAQIRGSITAKGSYPVSEYGIVWSGTDNPTTESSSKYTLKSDVGNVPAFFSTEARGLSPNTTYHYRAYVISNGVTSYGADVSFRTSDEAQPKVQTGDAKVGTRVASLFAQITALGSSPITQYGICWSTLPNPTVASNKFVYNDAVNQVPKSYFGEALNLAPSTTYYYRAFVTMNGVTTYGDSRTFRTAIERQPTVVTGDANPRDYSAVLSGSVTAAGDAAVSQYGICWSLTANPTTSNSKLLFNGNITSFPKNFQVNATNLSDETSYNYRAYVIMNGVTTYGANRTFRTPKHIN</sequence>
<reference evidence="2 3" key="1">
    <citation type="submission" date="2019-03" db="EMBL/GenBank/DDBJ databases">
        <title>Dyadobacter AR-3-6 sp. nov., isolated from arctic soil.</title>
        <authorList>
            <person name="Chaudhary D.K."/>
        </authorList>
    </citation>
    <scope>NUCLEOTIDE SEQUENCE [LARGE SCALE GENOMIC DNA]</scope>
    <source>
        <strain evidence="2 3">AR-3-6</strain>
    </source>
</reference>
<evidence type="ECO:0008006" key="4">
    <source>
        <dbReference type="Google" id="ProtNLM"/>
    </source>
</evidence>
<feature type="signal peptide" evidence="1">
    <location>
        <begin position="1"/>
        <end position="20"/>
    </location>
</feature>
<name>A0A4R5DKT7_9BACT</name>
<proteinExistence type="predicted"/>
<dbReference type="OrthoDB" id="1490335at2"/>
<dbReference type="EMBL" id="SMFL01000005">
    <property type="protein sequence ID" value="TDE14812.1"/>
    <property type="molecule type" value="Genomic_DNA"/>
</dbReference>
<evidence type="ECO:0000313" key="2">
    <source>
        <dbReference type="EMBL" id="TDE14812.1"/>
    </source>
</evidence>
<comment type="caution">
    <text evidence="2">The sequence shown here is derived from an EMBL/GenBank/DDBJ whole genome shotgun (WGS) entry which is preliminary data.</text>
</comment>
<gene>
    <name evidence="2" type="ORF">E0F88_16650</name>
</gene>
<keyword evidence="1" id="KW-0732">Signal</keyword>
<keyword evidence="3" id="KW-1185">Reference proteome</keyword>
<evidence type="ECO:0000256" key="1">
    <source>
        <dbReference type="SAM" id="SignalP"/>
    </source>
</evidence>
<dbReference type="Proteomes" id="UP000294850">
    <property type="component" value="Unassembled WGS sequence"/>
</dbReference>
<evidence type="ECO:0000313" key="3">
    <source>
        <dbReference type="Proteomes" id="UP000294850"/>
    </source>
</evidence>